<dbReference type="AlphaFoldDB" id="A0AAN6S860"/>
<keyword evidence="1" id="KW-0732">Signal</keyword>
<evidence type="ECO:0000256" key="1">
    <source>
        <dbReference type="SAM" id="SignalP"/>
    </source>
</evidence>
<dbReference type="GO" id="GO:0005576">
    <property type="term" value="C:extracellular region"/>
    <property type="evidence" value="ECO:0007669"/>
    <property type="project" value="UniProtKB-SubCell"/>
</dbReference>
<gene>
    <name evidence="2" type="ORF">QBC46DRAFT_377479</name>
</gene>
<protein>
    <submittedName>
        <fullName evidence="2">22kda glycoprotein</fullName>
    </submittedName>
</protein>
<accession>A0AAN6S860</accession>
<reference evidence="3" key="1">
    <citation type="journal article" date="2023" name="Mol. Phylogenet. Evol.">
        <title>Genome-scale phylogeny and comparative genomics of the fungal order Sordariales.</title>
        <authorList>
            <person name="Hensen N."/>
            <person name="Bonometti L."/>
            <person name="Westerberg I."/>
            <person name="Brannstrom I.O."/>
            <person name="Guillou S."/>
            <person name="Cros-Aarteil S."/>
            <person name="Calhoun S."/>
            <person name="Haridas S."/>
            <person name="Kuo A."/>
            <person name="Mondo S."/>
            <person name="Pangilinan J."/>
            <person name="Riley R."/>
            <person name="LaButti K."/>
            <person name="Andreopoulos B."/>
            <person name="Lipzen A."/>
            <person name="Chen C."/>
            <person name="Yan M."/>
            <person name="Daum C."/>
            <person name="Ng V."/>
            <person name="Clum A."/>
            <person name="Steindorff A."/>
            <person name="Ohm R.A."/>
            <person name="Martin F."/>
            <person name="Silar P."/>
            <person name="Natvig D.O."/>
            <person name="Lalanne C."/>
            <person name="Gautier V."/>
            <person name="Ament-Velasquez S.L."/>
            <person name="Kruys A."/>
            <person name="Hutchinson M.I."/>
            <person name="Powell A.J."/>
            <person name="Barry K."/>
            <person name="Miller A.N."/>
            <person name="Grigoriev I.V."/>
            <person name="Debuchy R."/>
            <person name="Gladieux P."/>
            <person name="Hiltunen Thoren M."/>
            <person name="Johannesson H."/>
        </authorList>
    </citation>
    <scope>NUCLEOTIDE SEQUENCE [LARGE SCALE GENOMIC DNA]</scope>
    <source>
        <strain evidence="3">CBS 340.73</strain>
    </source>
</reference>
<proteinExistence type="predicted"/>
<dbReference type="Proteomes" id="UP001303473">
    <property type="component" value="Unassembled WGS sequence"/>
</dbReference>
<comment type="caution">
    <text evidence="2">The sequence shown here is derived from an EMBL/GenBank/DDBJ whole genome shotgun (WGS) entry which is preliminary data.</text>
</comment>
<dbReference type="EMBL" id="MU853765">
    <property type="protein sequence ID" value="KAK3943593.1"/>
    <property type="molecule type" value="Genomic_DNA"/>
</dbReference>
<keyword evidence="3" id="KW-1185">Reference proteome</keyword>
<evidence type="ECO:0000313" key="2">
    <source>
        <dbReference type="EMBL" id="KAK3943593.1"/>
    </source>
</evidence>
<organism evidence="2 3">
    <name type="scientific">Diplogelasinospora grovesii</name>
    <dbReference type="NCBI Taxonomy" id="303347"/>
    <lineage>
        <taxon>Eukaryota</taxon>
        <taxon>Fungi</taxon>
        <taxon>Dikarya</taxon>
        <taxon>Ascomycota</taxon>
        <taxon>Pezizomycotina</taxon>
        <taxon>Sordariomycetes</taxon>
        <taxon>Sordariomycetidae</taxon>
        <taxon>Sordariales</taxon>
        <taxon>Diplogelasinosporaceae</taxon>
        <taxon>Diplogelasinospora</taxon>
    </lineage>
</organism>
<feature type="chain" id="PRO_5042860153" evidence="1">
    <location>
        <begin position="21"/>
        <end position="156"/>
    </location>
</feature>
<sequence>MKFTLIPFLALAAAASPLQPRVVIPINTFNVTNFAAYSVPHSSWSYVNFNISVTTIEKPTGCAASVLSYQRVGDVPDTNCSEPTVAFNFTRTPGSSGAVLNVHWYFADPGEFLGTYNIPADEMVLDGIGTSVKEAYTGPTSFIIRNITLVKSHLGP</sequence>
<feature type="signal peptide" evidence="1">
    <location>
        <begin position="1"/>
        <end position="20"/>
    </location>
</feature>
<evidence type="ECO:0000313" key="3">
    <source>
        <dbReference type="Proteomes" id="UP001303473"/>
    </source>
</evidence>
<name>A0AAN6S860_9PEZI</name>